<keyword evidence="3" id="KW-0347">Helicase</keyword>
<keyword evidence="3" id="KW-0547">Nucleotide-binding</keyword>
<dbReference type="Gene3D" id="3.40.50.300">
    <property type="entry name" value="P-loop containing nucleotide triphosphate hydrolases"/>
    <property type="match status" value="1"/>
</dbReference>
<evidence type="ECO:0000313" key="4">
    <source>
        <dbReference type="Proteomes" id="UP000463470"/>
    </source>
</evidence>
<dbReference type="AlphaFoldDB" id="A0A845L9R4"/>
<dbReference type="GO" id="GO:0004386">
    <property type="term" value="F:helicase activity"/>
    <property type="evidence" value="ECO:0007669"/>
    <property type="project" value="UniProtKB-KW"/>
</dbReference>
<dbReference type="SMART" id="SM00490">
    <property type="entry name" value="HELICc"/>
    <property type="match status" value="1"/>
</dbReference>
<organism evidence="3 4">
    <name type="scientific">Heliomicrobium undosum</name>
    <dbReference type="NCBI Taxonomy" id="121734"/>
    <lineage>
        <taxon>Bacteria</taxon>
        <taxon>Bacillati</taxon>
        <taxon>Bacillota</taxon>
        <taxon>Clostridia</taxon>
        <taxon>Eubacteriales</taxon>
        <taxon>Heliobacteriaceae</taxon>
        <taxon>Heliomicrobium</taxon>
    </lineage>
</organism>
<proteinExistence type="predicted"/>
<dbReference type="Pfam" id="PF00271">
    <property type="entry name" value="Helicase_C"/>
    <property type="match status" value="1"/>
</dbReference>
<dbReference type="EMBL" id="WXEY01000035">
    <property type="protein sequence ID" value="MZP31370.1"/>
    <property type="molecule type" value="Genomic_DNA"/>
</dbReference>
<dbReference type="PROSITE" id="PS51194">
    <property type="entry name" value="HELICASE_CTER"/>
    <property type="match status" value="1"/>
</dbReference>
<dbReference type="OrthoDB" id="713315at2"/>
<dbReference type="InterPro" id="IPR027417">
    <property type="entry name" value="P-loop_NTPase"/>
</dbReference>
<keyword evidence="3" id="KW-0067">ATP-binding</keyword>
<comment type="caution">
    <text evidence="3">The sequence shown here is derived from an EMBL/GenBank/DDBJ whole genome shotgun (WGS) entry which is preliminary data.</text>
</comment>
<gene>
    <name evidence="3" type="ORF">GTO91_16845</name>
</gene>
<feature type="domain" description="Helicase C-terminal" evidence="2">
    <location>
        <begin position="849"/>
        <end position="999"/>
    </location>
</feature>
<name>A0A845L9R4_9FIRM</name>
<accession>A0A845L9R4</accession>
<evidence type="ECO:0000259" key="2">
    <source>
        <dbReference type="PROSITE" id="PS51194"/>
    </source>
</evidence>
<sequence length="1125" mass="126135">MALEHANKVKVRNELVERLRSELIGPATECEVIGEAPGTRYLAGILWPAGTLLDTEDDEDFSAGHEGEETGSPEVGLSLIQALKPSSIGLSFVVENGTESIAVSVSLGIYKKDTGNGNWKRVPISEDHFLRLNPDGERRSVKMKFNDRVFLEWIVRPMRDRLAVSLFLVNRQKFEERASRDPFCLFQPSLKVYGTEKGVAPFTARQMELDERLYRPEDVLSDDLLFRHCPEYATGHGTAVEWEESDPLRKRASVLQTVWIPSFEIALVTPPEWTGGGSLDMNTLADATKPTELRGSLQPLIDRYSEWIERQKGLIRSLSGRERETALRHSLEWERSRTRMQQGLDLLCSPSDHGPLLAFRFANRAMALQRSRTVMSRIHRKTGNWPETPVPVHAVWRPFQMAFILQSLSGVADPDHEDRKTADLLWFPTGGGKTEAYLGLAAFAMALRRLRGEQLGERGDTGVSVIMRYTLRLLTVQQFQRAATLICACEMLRRNEPRVWGEVPFRIGLWVGEGSTPNNFNDAQGILENKETTRIKELKAKGCTPIQLVSCPWCGAPLTRNRKAHPASWFADQAKRRIVIGCSRRGCEYHRSSNMDGIPALVTDEEIYRLTPDLLIGTVDKFARLPWVVETTALFGKVKGFVPGWGFVCQGESDEMARWRQEVVNSGAASQREGRRTPNRNQGGICDSRPLLPPDLIIQDELHLITGPLGTMAGIYETAVDWLASRKIGGYSVGPKVVASTATVRRAAEQMRSLFNRNLAVFPSPGLTSGDSFFAVEQPREKKPGRLYLGIFAPGRSMKTALLRIYANLLASLPAMDNPLEDLDPYYTVVGYYNSLRELGGAVRLIEDDVKSRISLLESREPDGLFEYGDRQLNISESVPELTSRIRSGDIPAILEQLERTCLPGSGERPLDIILATNMISVGVDVGRLGLMVVTGQPKTTAEYIQATSRVGREYPGLVITLYNWVRPRDVSHYERFRAYHSAVYRYVEPTSVTPFSSRARDRALPATLITMCRLGIKELSPEPAAARFQADLGDVNEVQNHYAQRTKEVDGPSRMKETADHIEACLSRWEHETYRDKLNYAERSKGTPRLMYPLGSESSGVFPAPNSMRDVEPSLKIFLADERT</sequence>
<dbReference type="Proteomes" id="UP000463470">
    <property type="component" value="Unassembled WGS sequence"/>
</dbReference>
<keyword evidence="4" id="KW-1185">Reference proteome</keyword>
<dbReference type="NCBIfam" id="NF038325">
    <property type="entry name" value="DISARM_DrmAS"/>
    <property type="match status" value="1"/>
</dbReference>
<keyword evidence="3" id="KW-0378">Hydrolase</keyword>
<evidence type="ECO:0000313" key="3">
    <source>
        <dbReference type="EMBL" id="MZP31370.1"/>
    </source>
</evidence>
<protein>
    <submittedName>
        <fullName evidence="3">DNA helicase</fullName>
    </submittedName>
</protein>
<evidence type="ECO:0000256" key="1">
    <source>
        <dbReference type="SAM" id="MobiDB-lite"/>
    </source>
</evidence>
<dbReference type="SUPFAM" id="SSF52540">
    <property type="entry name" value="P-loop containing nucleoside triphosphate hydrolases"/>
    <property type="match status" value="2"/>
</dbReference>
<dbReference type="InterPro" id="IPR001650">
    <property type="entry name" value="Helicase_C-like"/>
</dbReference>
<feature type="region of interest" description="Disordered" evidence="1">
    <location>
        <begin position="664"/>
        <end position="687"/>
    </location>
</feature>
<dbReference type="CDD" id="cd18785">
    <property type="entry name" value="SF2_C"/>
    <property type="match status" value="1"/>
</dbReference>
<reference evidence="3 4" key="1">
    <citation type="submission" date="2020-01" db="EMBL/GenBank/DDBJ databases">
        <title>Whole-genome sequence of Heliobacterium undosum DSM 13378.</title>
        <authorList>
            <person name="Kyndt J.A."/>
            <person name="Meyer T.E."/>
        </authorList>
    </citation>
    <scope>NUCLEOTIDE SEQUENCE [LARGE SCALE GENOMIC DNA]</scope>
    <source>
        <strain evidence="3 4">DSM 13378</strain>
    </source>
</reference>